<keyword evidence="3 11" id="KW-0813">Transport</keyword>
<dbReference type="InterPro" id="IPR018108">
    <property type="entry name" value="MCP_transmembrane"/>
</dbReference>
<evidence type="ECO:0000313" key="14">
    <source>
        <dbReference type="Proteomes" id="UP000007241"/>
    </source>
</evidence>
<dbReference type="OrthoDB" id="276989at2759"/>
<evidence type="ECO:0000256" key="11">
    <source>
        <dbReference type="RuleBase" id="RU000488"/>
    </source>
</evidence>
<feature type="repeat" description="Solcar" evidence="10">
    <location>
        <begin position="95"/>
        <end position="177"/>
    </location>
</feature>
<dbReference type="InterPro" id="IPR023395">
    <property type="entry name" value="MCP_dom_sf"/>
</dbReference>
<feature type="repeat" description="Solcar" evidence="10">
    <location>
        <begin position="186"/>
        <end position="272"/>
    </location>
</feature>
<dbReference type="STRING" id="684364.F4NUF1"/>
<dbReference type="InterPro" id="IPR002067">
    <property type="entry name" value="MCP"/>
</dbReference>
<feature type="transmembrane region" description="Helical" evidence="12">
    <location>
        <begin position="56"/>
        <end position="78"/>
    </location>
</feature>
<dbReference type="PROSITE" id="PS50920">
    <property type="entry name" value="SOLCAR"/>
    <property type="match status" value="3"/>
</dbReference>
<evidence type="ECO:0000256" key="9">
    <source>
        <dbReference type="ARBA" id="ARBA00023136"/>
    </source>
</evidence>
<sequence>MATLSNNAPSRPTSIQALLAGAVAGTTVDTVLFPLDTIKTRLQSKAGFKASGGFSNIYAGLSSAVMGSAPAAATFFVTYEFFKSRLSSRYSDPSHQPLVHMASASAGEIAACVVRVPTEIIKQRMQAKIYTSIPHAAKDIFSSEGIRGFYRGYMMTIFREIPFACVQFPLYEHMKKQLAIKLDRALWAPEAAVCGAVSGGIAAAVTTPLDVVKTRIMLSAKAGKTDGIFLTAKSIWTEEGAATFLSGIGPRVMWITIGGSIFLGMYEASKSALVKYT</sequence>
<protein>
    <recommendedName>
        <fullName evidence="15">Mitochondrial carrier protein PET8</fullName>
    </recommendedName>
</protein>
<evidence type="ECO:0000256" key="1">
    <source>
        <dbReference type="ARBA" id="ARBA00004448"/>
    </source>
</evidence>
<dbReference type="Proteomes" id="UP000007241">
    <property type="component" value="Unassembled WGS sequence"/>
</dbReference>
<accession>F4NUF1</accession>
<feature type="repeat" description="Solcar" evidence="10">
    <location>
        <begin position="12"/>
        <end position="85"/>
    </location>
</feature>
<dbReference type="GO" id="GO:0005743">
    <property type="term" value="C:mitochondrial inner membrane"/>
    <property type="evidence" value="ECO:0000318"/>
    <property type="project" value="GO_Central"/>
</dbReference>
<keyword evidence="4 10" id="KW-0812">Transmembrane</keyword>
<evidence type="ECO:0000256" key="2">
    <source>
        <dbReference type="ARBA" id="ARBA00006375"/>
    </source>
</evidence>
<dbReference type="OMA" id="IGPRTMW"/>
<keyword evidence="8" id="KW-0496">Mitochondrion</keyword>
<keyword evidence="14" id="KW-1185">Reference proteome</keyword>
<dbReference type="GeneID" id="18242082"/>
<dbReference type="FunCoup" id="F4NUF1">
    <property type="interactions" value="264"/>
</dbReference>
<evidence type="ECO:0000256" key="5">
    <source>
        <dbReference type="ARBA" id="ARBA00022737"/>
    </source>
</evidence>
<keyword evidence="9 10" id="KW-0472">Membrane</keyword>
<dbReference type="Pfam" id="PF00153">
    <property type="entry name" value="Mito_carr"/>
    <property type="match status" value="3"/>
</dbReference>
<evidence type="ECO:0000256" key="7">
    <source>
        <dbReference type="ARBA" id="ARBA00022989"/>
    </source>
</evidence>
<evidence type="ECO:0000256" key="4">
    <source>
        <dbReference type="ARBA" id="ARBA00022692"/>
    </source>
</evidence>
<dbReference type="FunFam" id="1.50.40.10:FF:000018">
    <property type="entry name" value="S-adenosylmethionine mitochondrial carrier protein-like"/>
    <property type="match status" value="1"/>
</dbReference>
<name>F4NUF1_BATDJ</name>
<dbReference type="InParanoid" id="F4NUF1"/>
<gene>
    <name evidence="13" type="ORF">BATDEDRAFT_85482</name>
</gene>
<dbReference type="AlphaFoldDB" id="F4NUF1"/>
<evidence type="ECO:0008006" key="15">
    <source>
        <dbReference type="Google" id="ProtNLM"/>
    </source>
</evidence>
<organism evidence="13 14">
    <name type="scientific">Batrachochytrium dendrobatidis (strain JAM81 / FGSC 10211)</name>
    <name type="common">Frog chytrid fungus</name>
    <dbReference type="NCBI Taxonomy" id="684364"/>
    <lineage>
        <taxon>Eukaryota</taxon>
        <taxon>Fungi</taxon>
        <taxon>Fungi incertae sedis</taxon>
        <taxon>Chytridiomycota</taxon>
        <taxon>Chytridiomycota incertae sedis</taxon>
        <taxon>Chytridiomycetes</taxon>
        <taxon>Rhizophydiales</taxon>
        <taxon>Rhizophydiales incertae sedis</taxon>
        <taxon>Batrachochytrium</taxon>
    </lineage>
</organism>
<evidence type="ECO:0000256" key="10">
    <source>
        <dbReference type="PROSITE-ProRule" id="PRU00282"/>
    </source>
</evidence>
<dbReference type="SUPFAM" id="SSF103506">
    <property type="entry name" value="Mitochondrial carrier"/>
    <property type="match status" value="1"/>
</dbReference>
<keyword evidence="5" id="KW-0677">Repeat</keyword>
<evidence type="ECO:0000256" key="3">
    <source>
        <dbReference type="ARBA" id="ARBA00022448"/>
    </source>
</evidence>
<dbReference type="EMBL" id="GL882879">
    <property type="protein sequence ID" value="EGF84012.1"/>
    <property type="molecule type" value="Genomic_DNA"/>
</dbReference>
<evidence type="ECO:0000256" key="8">
    <source>
        <dbReference type="ARBA" id="ARBA00023128"/>
    </source>
</evidence>
<reference evidence="13 14" key="1">
    <citation type="submission" date="2009-12" db="EMBL/GenBank/DDBJ databases">
        <title>The draft genome of Batrachochytrium dendrobatidis.</title>
        <authorList>
            <consortium name="US DOE Joint Genome Institute (JGI-PGF)"/>
            <person name="Kuo A."/>
            <person name="Salamov A."/>
            <person name="Schmutz J."/>
            <person name="Lucas S."/>
            <person name="Pitluck S."/>
            <person name="Rosenblum E."/>
            <person name="Stajich J."/>
            <person name="Eisen M."/>
            <person name="Grigoriev I.V."/>
        </authorList>
    </citation>
    <scope>NUCLEOTIDE SEQUENCE [LARGE SCALE GENOMIC DNA]</scope>
    <source>
        <strain evidence="14">JAM81 / FGSC 10211</strain>
    </source>
</reference>
<dbReference type="GO" id="GO:0000095">
    <property type="term" value="F:S-adenosyl-L-methionine transmembrane transporter activity"/>
    <property type="evidence" value="ECO:0000318"/>
    <property type="project" value="GO_Central"/>
</dbReference>
<proteinExistence type="inferred from homology"/>
<evidence type="ECO:0000313" key="13">
    <source>
        <dbReference type="EMBL" id="EGF84012.1"/>
    </source>
</evidence>
<keyword evidence="6" id="KW-0999">Mitochondrion inner membrane</keyword>
<evidence type="ECO:0000256" key="6">
    <source>
        <dbReference type="ARBA" id="ARBA00022792"/>
    </source>
</evidence>
<evidence type="ECO:0000256" key="12">
    <source>
        <dbReference type="SAM" id="Phobius"/>
    </source>
</evidence>
<dbReference type="RefSeq" id="XP_006676304.1">
    <property type="nucleotide sequence ID" value="XM_006676241.1"/>
</dbReference>
<feature type="transmembrane region" description="Helical" evidence="12">
    <location>
        <begin position="15"/>
        <end position="35"/>
    </location>
</feature>
<dbReference type="HOGENOM" id="CLU_015166_3_0_1"/>
<keyword evidence="7 12" id="KW-1133">Transmembrane helix</keyword>
<comment type="similarity">
    <text evidence="2 11">Belongs to the mitochondrial carrier (TC 2.A.29) family.</text>
</comment>
<dbReference type="PRINTS" id="PR00926">
    <property type="entry name" value="MITOCARRIER"/>
</dbReference>
<dbReference type="PANTHER" id="PTHR45667">
    <property type="entry name" value="S-ADENOSYLMETHIONINE MITOCHONDRIAL CARRIER PROTEIN"/>
    <property type="match status" value="1"/>
</dbReference>
<dbReference type="Gene3D" id="1.50.40.10">
    <property type="entry name" value="Mitochondrial carrier domain"/>
    <property type="match status" value="1"/>
</dbReference>
<comment type="subcellular location">
    <subcellularLocation>
        <location evidence="1">Mitochondrion inner membrane</location>
        <topology evidence="1">Multi-pass membrane protein</topology>
    </subcellularLocation>
</comment>